<dbReference type="InterPro" id="IPR006447">
    <property type="entry name" value="Myb_dom_plants"/>
</dbReference>
<evidence type="ECO:0000256" key="2">
    <source>
        <dbReference type="ARBA" id="ARBA00023015"/>
    </source>
</evidence>
<evidence type="ECO:0000256" key="4">
    <source>
        <dbReference type="ARBA" id="ARBA00023242"/>
    </source>
</evidence>
<comment type="subcellular location">
    <subcellularLocation>
        <location evidence="1">Nucleus</location>
    </subcellularLocation>
</comment>
<dbReference type="InterPro" id="IPR001005">
    <property type="entry name" value="SANT/Myb"/>
</dbReference>
<reference evidence="7 8" key="1">
    <citation type="submission" date="2020-09" db="EMBL/GenBank/DDBJ databases">
        <title>De no assembly of potato wild relative species, Solanum commersonii.</title>
        <authorList>
            <person name="Cho K."/>
        </authorList>
    </citation>
    <scope>NUCLEOTIDE SEQUENCE [LARGE SCALE GENOMIC DNA]</scope>
    <source>
        <strain evidence="7">LZ3.2</strain>
        <tissue evidence="7">Leaf</tissue>
    </source>
</reference>
<dbReference type="GO" id="GO:0010597">
    <property type="term" value="P:green leaf volatile biosynthetic process"/>
    <property type="evidence" value="ECO:0007669"/>
    <property type="project" value="UniProtKB-ARBA"/>
</dbReference>
<feature type="region of interest" description="Disordered" evidence="5">
    <location>
        <begin position="272"/>
        <end position="293"/>
    </location>
</feature>
<evidence type="ECO:0000259" key="6">
    <source>
        <dbReference type="PROSITE" id="PS51294"/>
    </source>
</evidence>
<dbReference type="NCBIfam" id="TIGR01557">
    <property type="entry name" value="myb_SHAQKYF"/>
    <property type="match status" value="1"/>
</dbReference>
<dbReference type="FunFam" id="1.10.10.60:FF:000002">
    <property type="entry name" value="Myb family transcription factor"/>
    <property type="match status" value="1"/>
</dbReference>
<dbReference type="InterPro" id="IPR009057">
    <property type="entry name" value="Homeodomain-like_sf"/>
</dbReference>
<feature type="compositionally biased region" description="Low complexity" evidence="5">
    <location>
        <begin position="283"/>
        <end position="293"/>
    </location>
</feature>
<dbReference type="GO" id="GO:0003700">
    <property type="term" value="F:DNA-binding transcription factor activity"/>
    <property type="evidence" value="ECO:0007669"/>
    <property type="project" value="InterPro"/>
</dbReference>
<evidence type="ECO:0000313" key="8">
    <source>
        <dbReference type="Proteomes" id="UP000824120"/>
    </source>
</evidence>
<comment type="caution">
    <text evidence="7">The sequence shown here is derived from an EMBL/GenBank/DDBJ whole genome shotgun (WGS) entry which is preliminary data.</text>
</comment>
<dbReference type="PROSITE" id="PS51294">
    <property type="entry name" value="HTH_MYB"/>
    <property type="match status" value="1"/>
</dbReference>
<dbReference type="InterPro" id="IPR046955">
    <property type="entry name" value="PHR1-like"/>
</dbReference>
<evidence type="ECO:0000256" key="5">
    <source>
        <dbReference type="SAM" id="MobiDB-lite"/>
    </source>
</evidence>
<dbReference type="Proteomes" id="UP000824120">
    <property type="component" value="Chromosome 9"/>
</dbReference>
<dbReference type="SUPFAM" id="SSF46689">
    <property type="entry name" value="Homeodomain-like"/>
    <property type="match status" value="1"/>
</dbReference>
<protein>
    <recommendedName>
        <fullName evidence="6">HTH myb-type domain-containing protein</fullName>
    </recommendedName>
</protein>
<dbReference type="PANTHER" id="PTHR31314:SF168">
    <property type="entry name" value="MYB-LIKE HTH TRANSCRIPTIONAL REGULATOR FAMILY PROTEIN"/>
    <property type="match status" value="1"/>
</dbReference>
<dbReference type="GO" id="GO:0000976">
    <property type="term" value="F:transcription cis-regulatory region binding"/>
    <property type="evidence" value="ECO:0007669"/>
    <property type="project" value="UniProtKB-ARBA"/>
</dbReference>
<feature type="domain" description="HTH myb-type" evidence="6">
    <location>
        <begin position="60"/>
        <end position="120"/>
    </location>
</feature>
<feature type="region of interest" description="Disordered" evidence="5">
    <location>
        <begin position="1"/>
        <end position="50"/>
    </location>
</feature>
<name>A0A9J5X934_SOLCO</name>
<keyword evidence="2" id="KW-0805">Transcription regulation</keyword>
<dbReference type="Pfam" id="PF00249">
    <property type="entry name" value="Myb_DNA-binding"/>
    <property type="match status" value="1"/>
</dbReference>
<evidence type="ECO:0000256" key="3">
    <source>
        <dbReference type="ARBA" id="ARBA00023163"/>
    </source>
</evidence>
<dbReference type="AlphaFoldDB" id="A0A9J5X934"/>
<dbReference type="EMBL" id="JACXVP010000009">
    <property type="protein sequence ID" value="KAG5584803.1"/>
    <property type="molecule type" value="Genomic_DNA"/>
</dbReference>
<gene>
    <name evidence="7" type="ORF">H5410_045237</name>
</gene>
<dbReference type="InterPro" id="IPR017930">
    <property type="entry name" value="Myb_dom"/>
</dbReference>
<organism evidence="7 8">
    <name type="scientific">Solanum commersonii</name>
    <name type="common">Commerson's wild potato</name>
    <name type="synonym">Commerson's nightshade</name>
    <dbReference type="NCBI Taxonomy" id="4109"/>
    <lineage>
        <taxon>Eukaryota</taxon>
        <taxon>Viridiplantae</taxon>
        <taxon>Streptophyta</taxon>
        <taxon>Embryophyta</taxon>
        <taxon>Tracheophyta</taxon>
        <taxon>Spermatophyta</taxon>
        <taxon>Magnoliopsida</taxon>
        <taxon>eudicotyledons</taxon>
        <taxon>Gunneridae</taxon>
        <taxon>Pentapetalae</taxon>
        <taxon>asterids</taxon>
        <taxon>lamiids</taxon>
        <taxon>Solanales</taxon>
        <taxon>Solanaceae</taxon>
        <taxon>Solanoideae</taxon>
        <taxon>Solaneae</taxon>
        <taxon>Solanum</taxon>
    </lineage>
</organism>
<keyword evidence="3" id="KW-0804">Transcription</keyword>
<evidence type="ECO:0000313" key="7">
    <source>
        <dbReference type="EMBL" id="KAG5584803.1"/>
    </source>
</evidence>
<keyword evidence="8" id="KW-1185">Reference proteome</keyword>
<dbReference type="OrthoDB" id="551907at2759"/>
<dbReference type="PANTHER" id="PTHR31314">
    <property type="entry name" value="MYB FAMILY TRANSCRIPTION FACTOR PHL7-LIKE"/>
    <property type="match status" value="1"/>
</dbReference>
<proteinExistence type="predicted"/>
<keyword evidence="4" id="KW-0539">Nucleus</keyword>
<dbReference type="GO" id="GO:0005634">
    <property type="term" value="C:nucleus"/>
    <property type="evidence" value="ECO:0007669"/>
    <property type="project" value="UniProtKB-SubCell"/>
</dbReference>
<dbReference type="Gene3D" id="1.10.10.60">
    <property type="entry name" value="Homeodomain-like"/>
    <property type="match status" value="1"/>
</dbReference>
<sequence>MLEDSGEAGCNSKTSSNFEKNEDEVLEENASSKFKDGGSSSESTLEESEKIKPCVRPYVRSKMARLRWTPELHLRFVHAVERLGGQDRATPKLVLQMMNIKGLSIAHVKSHLQMFRSKKIDDQSQGIGHHHKLFMEGGDPNIFNMIQFPRFPSYHQRLNSTFRYGDASWNCHGNWMPSNTMGQRIPSFINERSTLQSNEIKDVMGSSIGSPSGELTRLFLIASKAQARAFVGNGSITSPPNLERAITPLKRKVSYNDQIDLNLYLGVKPRNEVTPNLDDNDNDNGSSLSLSLSSPLSYSRATRFIEDANIDGKTENARRGASTLDLTL</sequence>
<evidence type="ECO:0000256" key="1">
    <source>
        <dbReference type="ARBA" id="ARBA00004123"/>
    </source>
</evidence>
<accession>A0A9J5X934</accession>